<organism evidence="2 4">
    <name type="scientific">Natrialba magadii (strain ATCC 43099 / DSM 3394 / CCM 3739 / CIP 104546 / IAM 13178 / JCM 8861 / NBRC 102185 / NCIMB 2190 / MS3)</name>
    <name type="common">Natronobacterium magadii</name>
    <dbReference type="NCBI Taxonomy" id="547559"/>
    <lineage>
        <taxon>Archaea</taxon>
        <taxon>Methanobacteriati</taxon>
        <taxon>Methanobacteriota</taxon>
        <taxon>Stenosarchaea group</taxon>
        <taxon>Halobacteria</taxon>
        <taxon>Halobacteriales</taxon>
        <taxon>Natrialbaceae</taxon>
        <taxon>Natrialba</taxon>
    </lineage>
</organism>
<dbReference type="Proteomes" id="UP000001879">
    <property type="component" value="Plasmid pNMAG03"/>
</dbReference>
<proteinExistence type="predicted"/>
<dbReference type="EMBL" id="CP001935">
    <property type="protein sequence ID" value="ADD07727.1"/>
    <property type="molecule type" value="Genomic_DNA"/>
</dbReference>
<dbReference type="KEGG" id="nmg:Nmag_4219"/>
<sequence>MNKETGEVNRPSEPAETSEQSETSKTSKSAENCARCGKPLGSTVHPTMDGASCHSCYNDQEPTFLGVVNDWEFQSAAQSDDVLPSVIITLTNDDQTAITVTDREQAKDIGPEMVGKECWDHGDEWKFNPVDAGDSDDE</sequence>
<dbReference type="HOGENOM" id="CLU_1850693_0_0_2"/>
<dbReference type="RefSeq" id="WP_004268180.1">
    <property type="nucleotide sequence ID" value="NC_013925.1"/>
</dbReference>
<reference evidence="3 5" key="3">
    <citation type="journal article" date="2014" name="PLoS Genet.">
        <title>Phylogenetically driven sequencing of extremely halophilic archaea reveals strategies for static and dynamic osmo-response.</title>
        <authorList>
            <person name="Becker E.A."/>
            <person name="Seitzer P.M."/>
            <person name="Tritt A."/>
            <person name="Larsen D."/>
            <person name="Krusor M."/>
            <person name="Yao A.I."/>
            <person name="Wu D."/>
            <person name="Madern D."/>
            <person name="Eisen J.A."/>
            <person name="Darling A.E."/>
            <person name="Facciotti M.T."/>
        </authorList>
    </citation>
    <scope>NUCLEOTIDE SEQUENCE [LARGE SCALE GENOMIC DNA]</scope>
    <source>
        <strain evidence="5">ATCC 43099 / DSM 3394 / CCM 3739 / CIP 104546 / IAM 13178 / JCM 8861 / NBRC 102185 / NCIMB 2190 / MS3</strain>
        <strain evidence="3">MS-3</strain>
    </source>
</reference>
<geneLocation type="plasmid" evidence="2 4">
    <name>pNMAG03</name>
</geneLocation>
<evidence type="ECO:0000313" key="4">
    <source>
        <dbReference type="Proteomes" id="UP000001879"/>
    </source>
</evidence>
<dbReference type="PATRIC" id="fig|547559.17.peg.4133"/>
<protein>
    <submittedName>
        <fullName evidence="2">Virus protein phiCh1-VP67</fullName>
    </submittedName>
</protein>
<evidence type="ECO:0000313" key="5">
    <source>
        <dbReference type="Proteomes" id="UP000011543"/>
    </source>
</evidence>
<evidence type="ECO:0000256" key="1">
    <source>
        <dbReference type="SAM" id="MobiDB-lite"/>
    </source>
</evidence>
<reference evidence="2" key="4">
    <citation type="submission" date="2016-09" db="EMBL/GenBank/DDBJ databases">
        <authorList>
            <person name="Pfeiffer F."/>
        </authorList>
    </citation>
    <scope>NUCLEOTIDE SEQUENCE</scope>
    <source>
        <strain evidence="2">ATCC 43099</strain>
        <plasmid evidence="2">pNMAG03</plasmid>
    </source>
</reference>
<dbReference type="InterPro" id="IPR037278">
    <property type="entry name" value="ARFGAP/RecO"/>
</dbReference>
<dbReference type="GeneID" id="8826847"/>
<dbReference type="EMBL" id="AOHS01000065">
    <property type="protein sequence ID" value="ELY22974.1"/>
    <property type="molecule type" value="Genomic_DNA"/>
</dbReference>
<name>D3T2B8_NATMM</name>
<feature type="compositionally biased region" description="Low complexity" evidence="1">
    <location>
        <begin position="15"/>
        <end position="31"/>
    </location>
</feature>
<evidence type="ECO:0000313" key="2">
    <source>
        <dbReference type="EMBL" id="ADD07727.1"/>
    </source>
</evidence>
<evidence type="ECO:0000313" key="3">
    <source>
        <dbReference type="EMBL" id="ELY22974.1"/>
    </source>
</evidence>
<dbReference type="AlphaFoldDB" id="D3T2B8"/>
<reference evidence="2 4" key="2">
    <citation type="journal article" date="2012" name="BMC Genomics">
        <title>A comparative genomics perspective on the genetic content of the alkaliphilic haloarchaeon Natrialba magadii ATCC 43099T.</title>
        <authorList>
            <person name="Siddaramappa S."/>
            <person name="Challacombe J.F."/>
            <person name="Decastro R.E."/>
            <person name="Pfeiffer F."/>
            <person name="Sastre D.E."/>
            <person name="Gimenez M.I."/>
            <person name="Paggi R.A."/>
            <person name="Detter J.C."/>
            <person name="Davenport K.W."/>
            <person name="Goodwin L.A."/>
            <person name="Kyrpides N."/>
            <person name="Tapia R."/>
            <person name="Pitluck S."/>
            <person name="Lucas S."/>
            <person name="Woyke T."/>
            <person name="Maupin-Furlow J.A."/>
        </authorList>
    </citation>
    <scope>NUCLEOTIDE SEQUENCE [LARGE SCALE GENOMIC DNA]</scope>
    <source>
        <strain evidence="2">ATCC 43099</strain>
        <strain evidence="4">ATCC 43099 / DSM 3394 / CCM 3739 / CIP 104546 / IAM 13178 / JCM 8861 / NBRC 102185 / NCIMB 2190 / MS3</strain>
    </source>
</reference>
<keyword evidence="2" id="KW-0614">Plasmid</keyword>
<keyword evidence="4" id="KW-1185">Reference proteome</keyword>
<dbReference type="SUPFAM" id="SSF57863">
    <property type="entry name" value="ArfGap/RecO-like zinc finger"/>
    <property type="match status" value="1"/>
</dbReference>
<gene>
    <name evidence="2" type="ordered locus">Nmag_4219</name>
    <name evidence="3" type="ORF">C500_20960</name>
</gene>
<accession>D3T2B8</accession>
<dbReference type="Proteomes" id="UP000011543">
    <property type="component" value="Unassembled WGS sequence"/>
</dbReference>
<feature type="region of interest" description="Disordered" evidence="1">
    <location>
        <begin position="1"/>
        <end position="39"/>
    </location>
</feature>
<reference evidence="4" key="1">
    <citation type="submission" date="2010-02" db="EMBL/GenBank/DDBJ databases">
        <title>Complete sequence of plasmid 3 of Natrialba magadii ATCC 43099.</title>
        <authorList>
            <consortium name="US DOE Joint Genome Institute"/>
            <person name="Lucas S."/>
            <person name="Copeland A."/>
            <person name="Lapidus A."/>
            <person name="Cheng J.-F."/>
            <person name="Bruce D."/>
            <person name="Goodwin L."/>
            <person name="Pitluck S."/>
            <person name="Davenport K."/>
            <person name="Saunders E."/>
            <person name="Detter J.C."/>
            <person name="Han C."/>
            <person name="Tapia R."/>
            <person name="Land M."/>
            <person name="Hauser L."/>
            <person name="Kyrpides N."/>
            <person name="Mikhailova N."/>
            <person name="De Castro R.E."/>
            <person name="Maupin-Furlow J.A."/>
            <person name="Woyke T."/>
        </authorList>
    </citation>
    <scope>NUCLEOTIDE SEQUENCE [LARGE SCALE GENOMIC DNA]</scope>
    <source>
        <strain evidence="4">ATCC 43099 / DSM 3394 / CCM 3739 / CIP 104546 / IAM 13178 / JCM 8861 / NBRC 102185 / NCIMB 2190 / MS3</strain>
        <plasmid evidence="4">pNMAG03</plasmid>
    </source>
</reference>